<dbReference type="OrthoDB" id="222815at2"/>
<evidence type="ECO:0000313" key="2">
    <source>
        <dbReference type="EMBL" id="QDV08661.1"/>
    </source>
</evidence>
<sequence length="581" mass="59505" precursor="true">MLTRLFFATSGALILAGSSAAQGRYFFSVDWQSPLVGAADPFTTIPMTEGDMLRPQTITSRPMLGPLPTPNVTWNHDTNLGLPPICIGHPGGTPCIVEVDAFSTGADRPFPPNLEIEPGQILFSVDEFARGFGGGPLPNVRSEAMAREAAADVFTTIQNMPPGPVGAFSPGRNIGVIDGDGLPSTSGYAYPGVGLREPIMVNASPFETGDNKDAIEYADATFSGLYYSLDAGFVDPLEGLAHSGSAAANGFVGGDVLRATAIGVPAVYAPAIALGLDLVGGPDSDDLDALILWDNGNGVYDPSFGLYDWVTGGSDMLLFSVRRGSAIIGQPDSHFGMPIEEGDILMPPPMGGGAFLPGIFVPAEQLGLLTRRSSSLPHGDDLNALDSLNQTLLDCNGNGIEDAVDIAIGTALDANMNGVPDSCEAPVVIGTPFCFCPLPSSPCGNASPTTGCLNVASTGAFMTGSGSTSVGLDNLVLTTAGMVPGTFAITFMGPGSVPPVTVGNGLLCLAGPLYRFPPFSTGAGTGSVGGGLAAYTVANNPPPGHILPGSSWNFQTFYRDIGGPCGSNFNLSSALAVTFTP</sequence>
<feature type="chain" id="PRO_5022128713" evidence="1">
    <location>
        <begin position="24"/>
        <end position="581"/>
    </location>
</feature>
<feature type="signal peptide" evidence="1">
    <location>
        <begin position="1"/>
        <end position="23"/>
    </location>
</feature>
<dbReference type="AlphaFoldDB" id="A0A518EX73"/>
<keyword evidence="3" id="KW-1185">Reference proteome</keyword>
<dbReference type="RefSeq" id="WP_145201723.1">
    <property type="nucleotide sequence ID" value="NZ_CP036434.1"/>
</dbReference>
<accession>A0A518EX73</accession>
<proteinExistence type="predicted"/>
<keyword evidence="1" id="KW-0732">Signal</keyword>
<organism evidence="2 3">
    <name type="scientific">Saltatorellus ferox</name>
    <dbReference type="NCBI Taxonomy" id="2528018"/>
    <lineage>
        <taxon>Bacteria</taxon>
        <taxon>Pseudomonadati</taxon>
        <taxon>Planctomycetota</taxon>
        <taxon>Planctomycetia</taxon>
        <taxon>Planctomycetia incertae sedis</taxon>
        <taxon>Saltatorellus</taxon>
    </lineage>
</organism>
<protein>
    <submittedName>
        <fullName evidence="2">Uncharacterized protein</fullName>
    </submittedName>
</protein>
<dbReference type="Proteomes" id="UP000320390">
    <property type="component" value="Chromosome"/>
</dbReference>
<reference evidence="2 3" key="1">
    <citation type="submission" date="2019-02" db="EMBL/GenBank/DDBJ databases">
        <title>Deep-cultivation of Planctomycetes and their phenomic and genomic characterization uncovers novel biology.</title>
        <authorList>
            <person name="Wiegand S."/>
            <person name="Jogler M."/>
            <person name="Boedeker C."/>
            <person name="Pinto D."/>
            <person name="Vollmers J."/>
            <person name="Rivas-Marin E."/>
            <person name="Kohn T."/>
            <person name="Peeters S.H."/>
            <person name="Heuer A."/>
            <person name="Rast P."/>
            <person name="Oberbeckmann S."/>
            <person name="Bunk B."/>
            <person name="Jeske O."/>
            <person name="Meyerdierks A."/>
            <person name="Storesund J.E."/>
            <person name="Kallscheuer N."/>
            <person name="Luecker S."/>
            <person name="Lage O.M."/>
            <person name="Pohl T."/>
            <person name="Merkel B.J."/>
            <person name="Hornburger P."/>
            <person name="Mueller R.-W."/>
            <person name="Bruemmer F."/>
            <person name="Labrenz M."/>
            <person name="Spormann A.M."/>
            <person name="Op den Camp H."/>
            <person name="Overmann J."/>
            <person name="Amann R."/>
            <person name="Jetten M.S.M."/>
            <person name="Mascher T."/>
            <person name="Medema M.H."/>
            <person name="Devos D.P."/>
            <person name="Kaster A.-K."/>
            <person name="Ovreas L."/>
            <person name="Rohde M."/>
            <person name="Galperin M.Y."/>
            <person name="Jogler C."/>
        </authorList>
    </citation>
    <scope>NUCLEOTIDE SEQUENCE [LARGE SCALE GENOMIC DNA]</scope>
    <source>
        <strain evidence="2 3">Poly30</strain>
    </source>
</reference>
<dbReference type="EMBL" id="CP036434">
    <property type="protein sequence ID" value="QDV08661.1"/>
    <property type="molecule type" value="Genomic_DNA"/>
</dbReference>
<name>A0A518EX73_9BACT</name>
<evidence type="ECO:0000256" key="1">
    <source>
        <dbReference type="SAM" id="SignalP"/>
    </source>
</evidence>
<evidence type="ECO:0000313" key="3">
    <source>
        <dbReference type="Proteomes" id="UP000320390"/>
    </source>
</evidence>
<gene>
    <name evidence="2" type="ORF">Poly30_42140</name>
</gene>